<reference evidence="3" key="1">
    <citation type="submission" date="2018-07" db="EMBL/GenBank/DDBJ databases">
        <title>Genome sequencing of Paracoccus sp. SC2-6.</title>
        <authorList>
            <person name="Heo J."/>
            <person name="Kim S.-J."/>
            <person name="Kwon S.-W."/>
        </authorList>
    </citation>
    <scope>NUCLEOTIDE SEQUENCE [LARGE SCALE GENOMIC DNA]</scope>
    <source>
        <strain evidence="3">SC2-6</strain>
    </source>
</reference>
<name>A0A344PGV9_9RHOB</name>
<evidence type="ECO:0000313" key="2">
    <source>
        <dbReference type="EMBL" id="AXC48614.1"/>
    </source>
</evidence>
<keyword evidence="1" id="KW-1133">Transmembrane helix</keyword>
<evidence type="ECO:0000313" key="3">
    <source>
        <dbReference type="Proteomes" id="UP000252023"/>
    </source>
</evidence>
<gene>
    <name evidence="2" type="ORF">DRW48_01910</name>
</gene>
<dbReference type="RefSeq" id="WP_114074933.1">
    <property type="nucleotide sequence ID" value="NZ_CP030918.1"/>
</dbReference>
<feature type="transmembrane region" description="Helical" evidence="1">
    <location>
        <begin position="7"/>
        <end position="25"/>
    </location>
</feature>
<dbReference type="OrthoDB" id="9804637at2"/>
<dbReference type="EMBL" id="CP030918">
    <property type="protein sequence ID" value="AXC48614.1"/>
    <property type="molecule type" value="Genomic_DNA"/>
</dbReference>
<dbReference type="Proteomes" id="UP000252023">
    <property type="component" value="Chromosome"/>
</dbReference>
<accession>A0A344PGV9</accession>
<protein>
    <submittedName>
        <fullName evidence="2">DUF1467 family protein</fullName>
    </submittedName>
</protein>
<evidence type="ECO:0000256" key="1">
    <source>
        <dbReference type="SAM" id="Phobius"/>
    </source>
</evidence>
<keyword evidence="1" id="KW-0812">Transmembrane</keyword>
<feature type="transmembrane region" description="Helical" evidence="1">
    <location>
        <begin position="53"/>
        <end position="72"/>
    </location>
</feature>
<sequence>MNLTGGVVLYAVLWFLVMFVLLPIGQRSQADMGEVVPGTPAGAPHEPALRRKALWTTVITTILWGIIALVIFKGGITRADIGTWDQILRR</sequence>
<dbReference type="AlphaFoldDB" id="A0A344PGV9"/>
<organism evidence="2 3">
    <name type="scientific">Paracoccus suum</name>
    <dbReference type="NCBI Taxonomy" id="2259340"/>
    <lineage>
        <taxon>Bacteria</taxon>
        <taxon>Pseudomonadati</taxon>
        <taxon>Pseudomonadota</taxon>
        <taxon>Alphaproteobacteria</taxon>
        <taxon>Rhodobacterales</taxon>
        <taxon>Paracoccaceae</taxon>
        <taxon>Paracoccus</taxon>
    </lineage>
</organism>
<dbReference type="Pfam" id="PF07330">
    <property type="entry name" value="DUF1467"/>
    <property type="match status" value="1"/>
</dbReference>
<keyword evidence="1" id="KW-0472">Membrane</keyword>
<proteinExistence type="predicted"/>
<dbReference type="KEGG" id="pars:DRW48_01910"/>
<dbReference type="InterPro" id="IPR009935">
    <property type="entry name" value="DUF1467"/>
</dbReference>
<keyword evidence="3" id="KW-1185">Reference proteome</keyword>